<feature type="chain" id="PRO_5016778992" description="Transglutaminase-like domain-containing protein" evidence="1">
    <location>
        <begin position="24"/>
        <end position="510"/>
    </location>
</feature>
<evidence type="ECO:0000256" key="1">
    <source>
        <dbReference type="SAM" id="SignalP"/>
    </source>
</evidence>
<keyword evidence="1" id="KW-0732">Signal</keyword>
<dbReference type="Gene3D" id="3.10.620.30">
    <property type="match status" value="1"/>
</dbReference>
<sequence length="510" mass="55312">MRSRIAPLLLVPMLCVACGPAMAAAVDAASTDPTTIWMTVLLNGRKIGHEEIQRAQVGNTIVTTQTLVMDVERNHKVAPYTNISHSVETPDGQPLSFSMSTVMSATQTSVEGTRLPDGSLELVNNVGGSERRSVTEWPAGALLVEGQRQAMRAAIGHPGMHYTLQVYNQASQQPMTLNVEVIGNERVQFPDHAETLSHQRETLQRPGSTQSVDLWLDADGNIRKGSLSLLGTSMDMLACSQACANLPDESLNMMDSATVDSPRLITSEMLGDFLSYRVRITNKNITKPFIDTDEQSVAKLADGEWQINVYRSLLDDQSPPTPADTRPNAWLQSDAPEIRQLATLAAGDAQSASHIMGNLNTFVGRYLSKRGLDIGYASALEVARDRRGDCVESAVLLAAMARAENIPARVVVGMLYTDRYDNKDRVFIPHAWVTAWVGHRWRSFDPGVAHFDSGHIALDIGDGNPWHFFKAADEFGSIQIDAVHTFAEMYNASPGGGAPTGQAGASGASK</sequence>
<dbReference type="OrthoDB" id="9804872at2"/>
<dbReference type="InterPro" id="IPR038765">
    <property type="entry name" value="Papain-like_cys_pep_sf"/>
</dbReference>
<accession>A0A370WYF4</accession>
<evidence type="ECO:0000259" key="2">
    <source>
        <dbReference type="SMART" id="SM00460"/>
    </source>
</evidence>
<dbReference type="PANTHER" id="PTHR33490">
    <property type="entry name" value="BLR5614 PROTEIN-RELATED"/>
    <property type="match status" value="1"/>
</dbReference>
<comment type="caution">
    <text evidence="3">The sequence shown here is derived from an EMBL/GenBank/DDBJ whole genome shotgun (WGS) entry which is preliminary data.</text>
</comment>
<dbReference type="SMART" id="SM00460">
    <property type="entry name" value="TGc"/>
    <property type="match status" value="1"/>
</dbReference>
<dbReference type="EMBL" id="QRBE01000006">
    <property type="protein sequence ID" value="RDS81194.1"/>
    <property type="molecule type" value="Genomic_DNA"/>
</dbReference>
<evidence type="ECO:0000313" key="3">
    <source>
        <dbReference type="EMBL" id="RDS81194.1"/>
    </source>
</evidence>
<organism evidence="3 4">
    <name type="scientific">Dyella monticola</name>
    <dbReference type="NCBI Taxonomy" id="1927958"/>
    <lineage>
        <taxon>Bacteria</taxon>
        <taxon>Pseudomonadati</taxon>
        <taxon>Pseudomonadota</taxon>
        <taxon>Gammaproteobacteria</taxon>
        <taxon>Lysobacterales</taxon>
        <taxon>Rhodanobacteraceae</taxon>
        <taxon>Dyella</taxon>
    </lineage>
</organism>
<evidence type="ECO:0000313" key="4">
    <source>
        <dbReference type="Proteomes" id="UP000254258"/>
    </source>
</evidence>
<dbReference type="PANTHER" id="PTHR33490:SF3">
    <property type="entry name" value="CONSERVED INTEGRAL MEMBRANE PROTEIN"/>
    <property type="match status" value="1"/>
</dbReference>
<feature type="signal peptide" evidence="1">
    <location>
        <begin position="1"/>
        <end position="23"/>
    </location>
</feature>
<name>A0A370WYF4_9GAMM</name>
<gene>
    <name evidence="3" type="ORF">DWU98_11690</name>
</gene>
<feature type="domain" description="Transglutaminase-like" evidence="2">
    <location>
        <begin position="382"/>
        <end position="448"/>
    </location>
</feature>
<keyword evidence="4" id="KW-1185">Reference proteome</keyword>
<dbReference type="Pfam" id="PF01841">
    <property type="entry name" value="Transglut_core"/>
    <property type="match status" value="1"/>
</dbReference>
<reference evidence="3 4" key="1">
    <citation type="submission" date="2018-07" db="EMBL/GenBank/DDBJ databases">
        <title>Dyella monticola sp. nov. and Dyella psychrodurans sp. nov. isolated from monsoon evergreen broad-leaved forest soil of Dinghu Mountain, China.</title>
        <authorList>
            <person name="Gao Z."/>
            <person name="Qiu L."/>
        </authorList>
    </citation>
    <scope>NUCLEOTIDE SEQUENCE [LARGE SCALE GENOMIC DNA]</scope>
    <source>
        <strain evidence="3 4">4G-K06</strain>
    </source>
</reference>
<proteinExistence type="predicted"/>
<dbReference type="SUPFAM" id="SSF54001">
    <property type="entry name" value="Cysteine proteinases"/>
    <property type="match status" value="1"/>
</dbReference>
<protein>
    <recommendedName>
        <fullName evidence="2">Transglutaminase-like domain-containing protein</fullName>
    </recommendedName>
</protein>
<dbReference type="Proteomes" id="UP000254258">
    <property type="component" value="Unassembled WGS sequence"/>
</dbReference>
<dbReference type="AlphaFoldDB" id="A0A370WYF4"/>
<dbReference type="RefSeq" id="WP_115495749.1">
    <property type="nucleotide sequence ID" value="NZ_QRBE01000006.1"/>
</dbReference>
<dbReference type="InterPro" id="IPR002931">
    <property type="entry name" value="Transglutaminase-like"/>
</dbReference>